<reference evidence="1 2" key="1">
    <citation type="submission" date="2013-09" db="EMBL/GenBank/DDBJ databases">
        <title>Whole genome shotgun sequence of Vibrio azureus NBRC 104587.</title>
        <authorList>
            <person name="Isaki S."/>
            <person name="Hosoyama A."/>
            <person name="Numata M."/>
            <person name="Hashimoto M."/>
            <person name="Hosoyama Y."/>
            <person name="Tsuchikane K."/>
            <person name="Noguchi M."/>
            <person name="Hirakata S."/>
            <person name="Ichikawa N."/>
            <person name="Ohji S."/>
            <person name="Yamazoe A."/>
            <person name="Fujita N."/>
        </authorList>
    </citation>
    <scope>NUCLEOTIDE SEQUENCE [LARGE SCALE GENOMIC DNA]</scope>
    <source>
        <strain evidence="1 2">NBRC 104587</strain>
    </source>
</reference>
<organism evidence="1 2">
    <name type="scientific">Vibrio azureus NBRC 104587</name>
    <dbReference type="NCBI Taxonomy" id="1219077"/>
    <lineage>
        <taxon>Bacteria</taxon>
        <taxon>Pseudomonadati</taxon>
        <taxon>Pseudomonadota</taxon>
        <taxon>Gammaproteobacteria</taxon>
        <taxon>Vibrionales</taxon>
        <taxon>Vibrionaceae</taxon>
        <taxon>Vibrio</taxon>
    </lineage>
</organism>
<evidence type="ECO:0000313" key="2">
    <source>
        <dbReference type="Proteomes" id="UP000016567"/>
    </source>
</evidence>
<comment type="caution">
    <text evidence="1">The sequence shown here is derived from an EMBL/GenBank/DDBJ whole genome shotgun (WGS) entry which is preliminary data.</text>
</comment>
<proteinExistence type="predicted"/>
<gene>
    <name evidence="1" type="ORF">VAZ01S_055_00320</name>
</gene>
<protein>
    <submittedName>
        <fullName evidence="1">Uncharacterized protein</fullName>
    </submittedName>
</protein>
<accession>U3AAG0</accession>
<dbReference type="AlphaFoldDB" id="U3AAG0"/>
<evidence type="ECO:0000313" key="1">
    <source>
        <dbReference type="EMBL" id="GAD76906.1"/>
    </source>
</evidence>
<sequence>MVSMTDKEVLRQISISDNIKAPKVGQQTWGKAGIKLMDAQVKSLESMYYIEEKCPEGIK</sequence>
<name>U3AAG0_9VIBR</name>
<dbReference type="Proteomes" id="UP000016567">
    <property type="component" value="Unassembled WGS sequence"/>
</dbReference>
<dbReference type="EMBL" id="BATL01000055">
    <property type="protein sequence ID" value="GAD76906.1"/>
    <property type="molecule type" value="Genomic_DNA"/>
</dbReference>
<keyword evidence="2" id="KW-1185">Reference proteome</keyword>